<keyword evidence="2" id="KW-1185">Reference proteome</keyword>
<dbReference type="AlphaFoldDB" id="A0A0U3MWJ9"/>
<sequence>MQHKNLAVGRYTVSPMSHAATEGHFVASVSIRSGSGASSTDRVWRFTHQFPSSASALRYATTEGANWARRH</sequence>
<accession>A0A0U3MWJ9</accession>
<protein>
    <submittedName>
        <fullName evidence="1">Uncharacterized protein</fullName>
    </submittedName>
</protein>
<organism evidence="1 2">
    <name type="scientific">Roseateles depolymerans</name>
    <dbReference type="NCBI Taxonomy" id="76731"/>
    <lineage>
        <taxon>Bacteria</taxon>
        <taxon>Pseudomonadati</taxon>
        <taxon>Pseudomonadota</taxon>
        <taxon>Betaproteobacteria</taxon>
        <taxon>Burkholderiales</taxon>
        <taxon>Sphaerotilaceae</taxon>
        <taxon>Roseateles</taxon>
    </lineage>
</organism>
<dbReference type="RefSeq" id="WP_083525879.1">
    <property type="nucleotide sequence ID" value="NZ_QUMT01000001.1"/>
</dbReference>
<proteinExistence type="predicted"/>
<dbReference type="Proteomes" id="UP000060699">
    <property type="component" value="Chromosome"/>
</dbReference>
<dbReference type="OrthoDB" id="8689649at2"/>
<evidence type="ECO:0000313" key="2">
    <source>
        <dbReference type="Proteomes" id="UP000060699"/>
    </source>
</evidence>
<dbReference type="KEGG" id="rdp:RD2015_4302"/>
<reference evidence="1 2" key="1">
    <citation type="submission" date="2015-12" db="EMBL/GenBank/DDBJ databases">
        <title>Complete genome of Roseateles depolymerans KCTC 42856.</title>
        <authorList>
            <person name="Kim K.M."/>
        </authorList>
    </citation>
    <scope>NUCLEOTIDE SEQUENCE [LARGE SCALE GENOMIC DNA]</scope>
    <source>
        <strain evidence="1 2">KCTC 42856</strain>
    </source>
</reference>
<evidence type="ECO:0000313" key="1">
    <source>
        <dbReference type="EMBL" id="ALV08746.1"/>
    </source>
</evidence>
<gene>
    <name evidence="1" type="ORF">RD2015_4302</name>
</gene>
<dbReference type="EMBL" id="CP013729">
    <property type="protein sequence ID" value="ALV08746.1"/>
    <property type="molecule type" value="Genomic_DNA"/>
</dbReference>
<name>A0A0U3MWJ9_9BURK</name>